<evidence type="ECO:0000256" key="7">
    <source>
        <dbReference type="RuleBase" id="RU000304"/>
    </source>
</evidence>
<dbReference type="GO" id="GO:0005829">
    <property type="term" value="C:cytosol"/>
    <property type="evidence" value="ECO:0007669"/>
    <property type="project" value="TreeGrafter"/>
</dbReference>
<keyword evidence="2" id="KW-0808">Transferase</keyword>
<dbReference type="AlphaFoldDB" id="A0A4P9XP17"/>
<dbReference type="STRING" id="78915.A0A4P9XP17"/>
<dbReference type="InterPro" id="IPR011009">
    <property type="entry name" value="Kinase-like_dom_sf"/>
</dbReference>
<organism evidence="9 10">
    <name type="scientific">Thamnocephalis sphaerospora</name>
    <dbReference type="NCBI Taxonomy" id="78915"/>
    <lineage>
        <taxon>Eukaryota</taxon>
        <taxon>Fungi</taxon>
        <taxon>Fungi incertae sedis</taxon>
        <taxon>Zoopagomycota</taxon>
        <taxon>Zoopagomycotina</taxon>
        <taxon>Zoopagomycetes</taxon>
        <taxon>Zoopagales</taxon>
        <taxon>Sigmoideomycetaceae</taxon>
        <taxon>Thamnocephalis</taxon>
    </lineage>
</organism>
<dbReference type="SUPFAM" id="SSF56112">
    <property type="entry name" value="Protein kinase-like (PK-like)"/>
    <property type="match status" value="1"/>
</dbReference>
<proteinExistence type="inferred from homology"/>
<dbReference type="PIRSF" id="PIRSF000654">
    <property type="entry name" value="Integrin-linked_kinase"/>
    <property type="match status" value="1"/>
</dbReference>
<evidence type="ECO:0000256" key="1">
    <source>
        <dbReference type="ARBA" id="ARBA00012513"/>
    </source>
</evidence>
<dbReference type="InterPro" id="IPR017441">
    <property type="entry name" value="Protein_kinase_ATP_BS"/>
</dbReference>
<feature type="domain" description="Protein kinase" evidence="8">
    <location>
        <begin position="16"/>
        <end position="299"/>
    </location>
</feature>
<name>A0A4P9XP17_9FUNG</name>
<keyword evidence="7" id="KW-0723">Serine/threonine-protein kinase</keyword>
<dbReference type="GO" id="GO:0034727">
    <property type="term" value="P:piecemeal microautophagy of the nucleus"/>
    <property type="evidence" value="ECO:0007669"/>
    <property type="project" value="TreeGrafter"/>
</dbReference>
<evidence type="ECO:0000256" key="3">
    <source>
        <dbReference type="ARBA" id="ARBA00022741"/>
    </source>
</evidence>
<evidence type="ECO:0000256" key="4">
    <source>
        <dbReference type="ARBA" id="ARBA00022777"/>
    </source>
</evidence>
<dbReference type="InterPro" id="IPR045269">
    <property type="entry name" value="Atg1-like"/>
</dbReference>
<keyword evidence="4 9" id="KW-0418">Kinase</keyword>
<evidence type="ECO:0000256" key="6">
    <source>
        <dbReference type="PROSITE-ProRule" id="PRU10141"/>
    </source>
</evidence>
<dbReference type="GO" id="GO:0005524">
    <property type="term" value="F:ATP binding"/>
    <property type="evidence" value="ECO:0007669"/>
    <property type="project" value="UniProtKB-UniRule"/>
</dbReference>
<protein>
    <recommendedName>
        <fullName evidence="1">non-specific serine/threonine protein kinase</fullName>
        <ecNumber evidence="1">2.7.11.1</ecNumber>
    </recommendedName>
</protein>
<dbReference type="Proteomes" id="UP000271241">
    <property type="component" value="Unassembled WGS sequence"/>
</dbReference>
<keyword evidence="5 6" id="KW-0067">ATP-binding</keyword>
<evidence type="ECO:0000313" key="10">
    <source>
        <dbReference type="Proteomes" id="UP000271241"/>
    </source>
</evidence>
<dbReference type="GO" id="GO:0010506">
    <property type="term" value="P:regulation of autophagy"/>
    <property type="evidence" value="ECO:0007669"/>
    <property type="project" value="InterPro"/>
</dbReference>
<dbReference type="InterPro" id="IPR008271">
    <property type="entry name" value="Ser/Thr_kinase_AS"/>
</dbReference>
<dbReference type="Gene3D" id="1.10.510.10">
    <property type="entry name" value="Transferase(Phosphotransferase) domain 1"/>
    <property type="match status" value="1"/>
</dbReference>
<evidence type="ECO:0000259" key="8">
    <source>
        <dbReference type="PROSITE" id="PS50011"/>
    </source>
</evidence>
<dbReference type="SMART" id="SM00220">
    <property type="entry name" value="S_TKc"/>
    <property type="match status" value="1"/>
</dbReference>
<reference evidence="10" key="1">
    <citation type="journal article" date="2018" name="Nat. Microbiol.">
        <title>Leveraging single-cell genomics to expand the fungal tree of life.</title>
        <authorList>
            <person name="Ahrendt S.R."/>
            <person name="Quandt C.A."/>
            <person name="Ciobanu D."/>
            <person name="Clum A."/>
            <person name="Salamov A."/>
            <person name="Andreopoulos B."/>
            <person name="Cheng J.F."/>
            <person name="Woyke T."/>
            <person name="Pelin A."/>
            <person name="Henrissat B."/>
            <person name="Reynolds N.K."/>
            <person name="Benny G.L."/>
            <person name="Smith M.E."/>
            <person name="James T.Y."/>
            <person name="Grigoriev I.V."/>
        </authorList>
    </citation>
    <scope>NUCLEOTIDE SEQUENCE [LARGE SCALE GENOMIC DNA]</scope>
    <source>
        <strain evidence="10">RSA 1356</strain>
    </source>
</reference>
<dbReference type="PANTHER" id="PTHR24348:SF22">
    <property type="entry name" value="NON-SPECIFIC SERINE_THREONINE PROTEIN KINASE"/>
    <property type="match status" value="1"/>
</dbReference>
<keyword evidence="3 6" id="KW-0547">Nucleotide-binding</keyword>
<dbReference type="PANTHER" id="PTHR24348">
    <property type="entry name" value="SERINE/THREONINE-PROTEIN KINASE UNC-51-RELATED"/>
    <property type="match status" value="1"/>
</dbReference>
<evidence type="ECO:0000256" key="5">
    <source>
        <dbReference type="ARBA" id="ARBA00022840"/>
    </source>
</evidence>
<dbReference type="PROSITE" id="PS50011">
    <property type="entry name" value="PROTEIN_KINASE_DOM"/>
    <property type="match status" value="1"/>
</dbReference>
<dbReference type="GO" id="GO:0042594">
    <property type="term" value="P:response to starvation"/>
    <property type="evidence" value="ECO:0007669"/>
    <property type="project" value="TreeGrafter"/>
</dbReference>
<keyword evidence="10" id="KW-1185">Reference proteome</keyword>
<dbReference type="GO" id="GO:0004674">
    <property type="term" value="F:protein serine/threonine kinase activity"/>
    <property type="evidence" value="ECO:0007669"/>
    <property type="project" value="UniProtKB-KW"/>
</dbReference>
<dbReference type="GO" id="GO:0000045">
    <property type="term" value="P:autophagosome assembly"/>
    <property type="evidence" value="ECO:0007669"/>
    <property type="project" value="TreeGrafter"/>
</dbReference>
<dbReference type="FunFam" id="1.10.510.10:FF:000571">
    <property type="entry name" value="Maternal embryonic leucine zipper kinase"/>
    <property type="match status" value="1"/>
</dbReference>
<dbReference type="GO" id="GO:0061709">
    <property type="term" value="P:reticulophagy"/>
    <property type="evidence" value="ECO:0007669"/>
    <property type="project" value="TreeGrafter"/>
</dbReference>
<comment type="similarity">
    <text evidence="7">Belongs to the protein kinase superfamily.</text>
</comment>
<evidence type="ECO:0000256" key="2">
    <source>
        <dbReference type="ARBA" id="ARBA00022679"/>
    </source>
</evidence>
<dbReference type="Pfam" id="PF00069">
    <property type="entry name" value="Pkinase"/>
    <property type="match status" value="1"/>
</dbReference>
<sequence>MSTKRRSRPFRAWGNYMIGRKIGRGGFGKVYQALHQQRKTPVAIKTISRRTLASVGLKPFMSEIKILKKARHDNIVRLLDCQESETHVYVVMEYCAMGDLANFIKYGADRTGLRSSAGGLQDHVIRHFLRQLACALRFLHTHRLIHRDIKPQNLLLQPSAESTNSKALPTLKVADFGMARVLGAHELAETACGTWAYAAPEIMRCQKYDAKVDLWSVGVVLYEMCYGQLPFYGQNHVELLRQIDMHAEQLEFPDEREIPLPGTHRAAVSDDIKDLIRQLLRPNPMQRISFAGFFRHPCVTGRRLIVPEGKRLSASTRASCILATNTWPA</sequence>
<accession>A0A4P9XP17</accession>
<evidence type="ECO:0000313" key="9">
    <source>
        <dbReference type="EMBL" id="RKP06990.1"/>
    </source>
</evidence>
<dbReference type="GO" id="GO:0005776">
    <property type="term" value="C:autophagosome"/>
    <property type="evidence" value="ECO:0007669"/>
    <property type="project" value="TreeGrafter"/>
</dbReference>
<dbReference type="EMBL" id="KZ992783">
    <property type="protein sequence ID" value="RKP06990.1"/>
    <property type="molecule type" value="Genomic_DNA"/>
</dbReference>
<feature type="binding site" evidence="6">
    <location>
        <position position="45"/>
    </location>
    <ligand>
        <name>ATP</name>
        <dbReference type="ChEBI" id="CHEBI:30616"/>
    </ligand>
</feature>
<dbReference type="FunFam" id="3.30.200.20:FF:000042">
    <property type="entry name" value="Aurora kinase A"/>
    <property type="match status" value="1"/>
</dbReference>
<dbReference type="PROSITE" id="PS00107">
    <property type="entry name" value="PROTEIN_KINASE_ATP"/>
    <property type="match status" value="1"/>
</dbReference>
<dbReference type="PROSITE" id="PS00108">
    <property type="entry name" value="PROTEIN_KINASE_ST"/>
    <property type="match status" value="1"/>
</dbReference>
<dbReference type="EC" id="2.7.11.1" evidence="1"/>
<dbReference type="GO" id="GO:0000422">
    <property type="term" value="P:autophagy of mitochondrion"/>
    <property type="evidence" value="ECO:0007669"/>
    <property type="project" value="TreeGrafter"/>
</dbReference>
<dbReference type="OrthoDB" id="346907at2759"/>
<gene>
    <name evidence="9" type="ORF">THASP1DRAFT_17730</name>
</gene>
<dbReference type="InterPro" id="IPR000719">
    <property type="entry name" value="Prot_kinase_dom"/>
</dbReference>
<dbReference type="GO" id="GO:0034045">
    <property type="term" value="C:phagophore assembly site membrane"/>
    <property type="evidence" value="ECO:0007669"/>
    <property type="project" value="TreeGrafter"/>
</dbReference>